<comment type="subcellular location">
    <subcellularLocation>
        <location evidence="1">Cytoplasm</location>
    </subcellularLocation>
</comment>
<evidence type="ECO:0000256" key="4">
    <source>
        <dbReference type="ARBA" id="ARBA00022703"/>
    </source>
</evidence>
<reference evidence="20 21" key="1">
    <citation type="journal article" date="2015" name="Annu Rev Anim Biosci">
        <title>The Genome 10K Project: a way forward.</title>
        <authorList>
            <person name="Koepfli K.P."/>
            <person name="Paten B."/>
            <person name="O'Brien S.J."/>
            <person name="Koepfli K.P."/>
            <person name="Paten B."/>
            <person name="Antunes A."/>
            <person name="Belov K."/>
            <person name="Bustamante C."/>
            <person name="Castoe T.A."/>
            <person name="Clawson H."/>
            <person name="Crawford A.J."/>
            <person name="Diekhans M."/>
            <person name="Distel D."/>
            <person name="Durbin R."/>
            <person name="Earl D."/>
            <person name="Fujita M.K."/>
            <person name="Gamble T."/>
            <person name="Georges A."/>
            <person name="Gemmell N."/>
            <person name="Gilbert M.T."/>
            <person name="Graves J.M."/>
            <person name="Green R.E."/>
            <person name="Hickey G."/>
            <person name="Jarvis E.D."/>
            <person name="Johnson W."/>
            <person name="Komissarov A."/>
            <person name="Korf I."/>
            <person name="Kuhn R."/>
            <person name="Larkin D.M."/>
            <person name="Lewin H."/>
            <person name="Lopez J.V."/>
            <person name="Ma J."/>
            <person name="Marques-Bonet T."/>
            <person name="Miller W."/>
            <person name="Murphy R."/>
            <person name="Pevzner P."/>
            <person name="Shapiro B."/>
            <person name="Steiner C."/>
            <person name="Tamazian G."/>
            <person name="Venkatesh B."/>
            <person name="Wang J."/>
            <person name="Wayne R."/>
            <person name="Wiley E."/>
            <person name="Yang H."/>
            <person name="Zhang G."/>
            <person name="Haussler D."/>
            <person name="Ryder O."/>
            <person name="O'Brien S.J."/>
        </authorList>
    </citation>
    <scope>NUCLEOTIDE SEQUENCE</scope>
</reference>
<feature type="domain" description="TSG101 and ALIX binding" evidence="19">
    <location>
        <begin position="214"/>
        <end position="246"/>
    </location>
</feature>
<dbReference type="InParanoid" id="A0A671EP73"/>
<dbReference type="GO" id="GO:2000352">
    <property type="term" value="P:negative regulation of endothelial cell apoptotic process"/>
    <property type="evidence" value="ECO:0007669"/>
    <property type="project" value="Ensembl"/>
</dbReference>
<evidence type="ECO:0000256" key="6">
    <source>
        <dbReference type="ARBA" id="ARBA00022771"/>
    </source>
</evidence>
<evidence type="ECO:0000256" key="1">
    <source>
        <dbReference type="ARBA" id="ARBA00004496"/>
    </source>
</evidence>
<dbReference type="GO" id="GO:0019901">
    <property type="term" value="F:protein kinase binding"/>
    <property type="evidence" value="ECO:0007669"/>
    <property type="project" value="Ensembl"/>
</dbReference>
<evidence type="ECO:0000313" key="21">
    <source>
        <dbReference type="Proteomes" id="UP000472240"/>
    </source>
</evidence>
<feature type="region of interest" description="Disordered" evidence="18">
    <location>
        <begin position="177"/>
        <end position="196"/>
    </location>
</feature>
<reference evidence="20 21" key="2">
    <citation type="journal article" date="2018" name="Annu Rev Anim Biosci">
        <title>Bat Biology, Genomes, and the Bat1K Project: To Generate Chromosome-Level Genomes for All Living Bat Species.</title>
        <authorList>
            <person name="Teeling E.C."/>
            <person name="Vernes S.C."/>
            <person name="Davalos L.M."/>
            <person name="Ray D.A."/>
            <person name="Gilbert M.T.P."/>
            <person name="Myers E."/>
        </authorList>
    </citation>
    <scope>NUCLEOTIDE SEQUENCE</scope>
</reference>
<dbReference type="GO" id="GO:0031593">
    <property type="term" value="F:polyubiquitin modification-dependent protein binding"/>
    <property type="evidence" value="ECO:0007669"/>
    <property type="project" value="Ensembl"/>
</dbReference>
<keyword evidence="6" id="KW-0863">Zinc-finger</keyword>
<keyword evidence="9" id="KW-0805">Transcription regulation</keyword>
<evidence type="ECO:0000256" key="11">
    <source>
        <dbReference type="ARBA" id="ARBA00023163"/>
    </source>
</evidence>
<dbReference type="GO" id="GO:0005654">
    <property type="term" value="C:nucleoplasm"/>
    <property type="evidence" value="ECO:0007669"/>
    <property type="project" value="Ensembl"/>
</dbReference>
<evidence type="ECO:0000256" key="16">
    <source>
        <dbReference type="ARBA" id="ARBA00079469"/>
    </source>
</evidence>
<evidence type="ECO:0000256" key="7">
    <source>
        <dbReference type="ARBA" id="ARBA00022833"/>
    </source>
</evidence>
<reference evidence="20" key="4">
    <citation type="submission" date="2025-08" db="UniProtKB">
        <authorList>
            <consortium name="Ensembl"/>
        </authorList>
    </citation>
    <scope>IDENTIFICATION</scope>
</reference>
<dbReference type="Pfam" id="PF12180">
    <property type="entry name" value="EABR"/>
    <property type="match status" value="1"/>
</dbReference>
<dbReference type="GO" id="GO:0043123">
    <property type="term" value="P:positive regulation of canonical NF-kappaB signal transduction"/>
    <property type="evidence" value="ECO:0007669"/>
    <property type="project" value="Ensembl"/>
</dbReference>
<evidence type="ECO:0000256" key="8">
    <source>
        <dbReference type="ARBA" id="ARBA00022843"/>
    </source>
</evidence>
<evidence type="ECO:0000256" key="2">
    <source>
        <dbReference type="ARBA" id="ARBA00022490"/>
    </source>
</evidence>
<dbReference type="GO" id="GO:0008270">
    <property type="term" value="F:zinc ion binding"/>
    <property type="evidence" value="ECO:0007669"/>
    <property type="project" value="UniProtKB-KW"/>
</dbReference>
<evidence type="ECO:0000256" key="3">
    <source>
        <dbReference type="ARBA" id="ARBA00022553"/>
    </source>
</evidence>
<keyword evidence="11" id="KW-0804">Transcription</keyword>
<dbReference type="Gene3D" id="1.20.5.990">
    <property type="entry name" value="Nemo cc2-lz domain - 1d5 darpin complex"/>
    <property type="match status" value="1"/>
</dbReference>
<comment type="subunit">
    <text evidence="14">Interacts with STK11/LKB1, TNFAIP3, IKBKG, NFKB1, MAP3K8, TEK, RIPK1, CHUK, IKBKB and SMARCD1. Interacts with polyubiquitin.</text>
</comment>
<dbReference type="GO" id="GO:0050871">
    <property type="term" value="P:positive regulation of B cell activation"/>
    <property type="evidence" value="ECO:0007669"/>
    <property type="project" value="Ensembl"/>
</dbReference>
<dbReference type="GO" id="GO:0023035">
    <property type="term" value="P:CD40 signaling pathway"/>
    <property type="evidence" value="ECO:0007669"/>
    <property type="project" value="Ensembl"/>
</dbReference>
<dbReference type="GO" id="GO:0034134">
    <property type="term" value="P:toll-like receptor 2 signaling pathway"/>
    <property type="evidence" value="ECO:0007669"/>
    <property type="project" value="Ensembl"/>
</dbReference>
<comment type="function">
    <text evidence="13">Inhibits NF-kappa-B activation by blocking the interaction of RIPK1 with its downstream effector NEMO/IKBKG. Forms a ternary complex with NFKB1 and MAP3K8 but appears to function upstream of MAP3K8 in the TLR4 signaling pathway that regulates MAP3K8 activation. Involved in activation of the MEK/ERK signaling pathway during innate immune response; this function seems to be stimulus- and cell type specific. Required for stability of MAP3K8. Involved in regulation of apoptosis in endothelial cells; promotes TEK agonist-stimulated endothelial survival. May act as transcriptional coactivator when translocated to the nucleus. Enhances CHUK-mediated NF-kappa-B activation involving NF-kappa-B p50-p65 and p50-c-Rel complexes.</text>
</comment>
<feature type="coiled-coil region" evidence="17">
    <location>
        <begin position="196"/>
        <end position="226"/>
    </location>
</feature>
<evidence type="ECO:0000256" key="14">
    <source>
        <dbReference type="ARBA" id="ARBA00063508"/>
    </source>
</evidence>
<keyword evidence="3" id="KW-0597">Phosphoprotein</keyword>
<dbReference type="GO" id="GO:0071222">
    <property type="term" value="P:cellular response to lipopolysaccharide"/>
    <property type="evidence" value="ECO:0007669"/>
    <property type="project" value="Ensembl"/>
</dbReference>
<dbReference type="Ensembl" id="ENSRFET00010014739.1">
    <property type="protein sequence ID" value="ENSRFEP00010013468.1"/>
    <property type="gene ID" value="ENSRFEG00010009107.1"/>
</dbReference>
<evidence type="ECO:0000256" key="5">
    <source>
        <dbReference type="ARBA" id="ARBA00022723"/>
    </source>
</evidence>
<dbReference type="GO" id="GO:0006915">
    <property type="term" value="P:apoptotic process"/>
    <property type="evidence" value="ECO:0007669"/>
    <property type="project" value="UniProtKB-KW"/>
</dbReference>
<dbReference type="InterPro" id="IPR022008">
    <property type="entry name" value="EABR"/>
</dbReference>
<dbReference type="PANTHER" id="PTHR31882:SF6">
    <property type="entry name" value="TNFAIP3-INTERACTING PROTEIN 2"/>
    <property type="match status" value="1"/>
</dbReference>
<reference evidence="20" key="5">
    <citation type="submission" date="2025-09" db="UniProtKB">
        <authorList>
            <consortium name="Ensembl"/>
        </authorList>
    </citation>
    <scope>IDENTIFICATION</scope>
</reference>
<keyword evidence="5" id="KW-0479">Metal-binding</keyword>
<dbReference type="GO" id="GO:0034162">
    <property type="term" value="P:toll-like receptor 9 signaling pathway"/>
    <property type="evidence" value="ECO:0007669"/>
    <property type="project" value="Ensembl"/>
</dbReference>
<dbReference type="GO" id="GO:0045944">
    <property type="term" value="P:positive regulation of transcription by RNA polymerase II"/>
    <property type="evidence" value="ECO:0007669"/>
    <property type="project" value="Ensembl"/>
</dbReference>
<keyword evidence="21" id="KW-1185">Reference proteome</keyword>
<keyword evidence="2" id="KW-0963">Cytoplasm</keyword>
<dbReference type="GO" id="GO:0050821">
    <property type="term" value="P:protein stabilization"/>
    <property type="evidence" value="ECO:0007669"/>
    <property type="project" value="Ensembl"/>
</dbReference>
<dbReference type="GO" id="GO:0006954">
    <property type="term" value="P:inflammatory response"/>
    <property type="evidence" value="ECO:0007669"/>
    <property type="project" value="UniProtKB-KW"/>
</dbReference>
<evidence type="ECO:0000256" key="15">
    <source>
        <dbReference type="ARBA" id="ARBA00073020"/>
    </source>
</evidence>
<keyword evidence="8" id="KW-0832">Ubl conjugation</keyword>
<evidence type="ECO:0000256" key="12">
    <source>
        <dbReference type="ARBA" id="ARBA00023198"/>
    </source>
</evidence>
<organism evidence="20 21">
    <name type="scientific">Rhinolophus ferrumequinum</name>
    <name type="common">Greater horseshoe bat</name>
    <dbReference type="NCBI Taxonomy" id="59479"/>
    <lineage>
        <taxon>Eukaryota</taxon>
        <taxon>Metazoa</taxon>
        <taxon>Chordata</taxon>
        <taxon>Craniata</taxon>
        <taxon>Vertebrata</taxon>
        <taxon>Euteleostomi</taxon>
        <taxon>Mammalia</taxon>
        <taxon>Eutheria</taxon>
        <taxon>Laurasiatheria</taxon>
        <taxon>Chiroptera</taxon>
        <taxon>Yinpterochiroptera</taxon>
        <taxon>Rhinolophoidea</taxon>
        <taxon>Rhinolophidae</taxon>
        <taxon>Rhinolophinae</taxon>
        <taxon>Rhinolophus</taxon>
    </lineage>
</organism>
<evidence type="ECO:0000256" key="10">
    <source>
        <dbReference type="ARBA" id="ARBA00023054"/>
    </source>
</evidence>
<evidence type="ECO:0000256" key="18">
    <source>
        <dbReference type="SAM" id="MobiDB-lite"/>
    </source>
</evidence>
<evidence type="ECO:0000313" key="20">
    <source>
        <dbReference type="Ensembl" id="ENSRFEP00010013468.1"/>
    </source>
</evidence>
<dbReference type="GO" id="GO:0005829">
    <property type="term" value="C:cytosol"/>
    <property type="evidence" value="ECO:0007669"/>
    <property type="project" value="Ensembl"/>
</dbReference>
<sequence length="480" mass="53591">MSSGDAVSGGREGAPRAAAALCGLYHEAGQRLRRLQDQLAARDALIERLRARLAALEGDAAPSLVDALLEQVARFREQLRQQEGGAVEAALRQEIERLSEQLEEKERETQRLMSQPGHEQEQEVAVLRRRVAEKERARAASDILCRSLADETHQLRRTLAATAHMCQHLARSLDELQRAQGAAGERNPEPEGTGGDASVRAAIEKLQEENRLLKQKLTHVEDLNAKWQCYDASRDEYVRGLHAQLRGLQAPHGPERPSAPELMRKEISRLNRQLEERVNDCAAARRELAALRTAQDAALERAQMLEQQILVYKDDFTSERADRERAQSRIQELEETVASLRRQVSRRQVGRGGSVPPEHVYCCFRFHELQAILCWLHPNVPVPGRATWGPVAENKPPHGLVCVEVAGMGHVTAEMAVLRDCHVPDSTSWAPGSLLEASFIHVSSVLWPWRDPGCPVAQMRMLRPRAPVSAETSGACFLHE</sequence>
<evidence type="ECO:0000259" key="19">
    <source>
        <dbReference type="Pfam" id="PF12180"/>
    </source>
</evidence>
<dbReference type="GO" id="GO:0034138">
    <property type="term" value="P:toll-like receptor 3 signaling pathway"/>
    <property type="evidence" value="ECO:0007669"/>
    <property type="project" value="Ensembl"/>
</dbReference>
<dbReference type="GO" id="GO:0043124">
    <property type="term" value="P:negative regulation of canonical NF-kappaB signal transduction"/>
    <property type="evidence" value="ECO:0007669"/>
    <property type="project" value="Ensembl"/>
</dbReference>
<keyword evidence="10 17" id="KW-0175">Coiled coil</keyword>
<reference evidence="21" key="3">
    <citation type="submission" date="2018-12" db="EMBL/GenBank/DDBJ databases">
        <title>G10K-VGP greater horseshoe bat female genome, primary haplotype.</title>
        <authorList>
            <person name="Teeling E."/>
            <person name="Myers G."/>
            <person name="Vernes S."/>
            <person name="Pippel M."/>
            <person name="Winkler S."/>
            <person name="Fedrigo O."/>
            <person name="Rhie A."/>
            <person name="Koren S."/>
            <person name="Phillippy A."/>
            <person name="Lewin H."/>
            <person name="Damas J."/>
            <person name="Howe K."/>
            <person name="Mountcastle J."/>
            <person name="Jarvis E.D."/>
        </authorList>
    </citation>
    <scope>NUCLEOTIDE SEQUENCE [LARGE SCALE GENOMIC DNA]</scope>
</reference>
<proteinExistence type="predicted"/>
<feature type="coiled-coil region" evidence="17">
    <location>
        <begin position="267"/>
        <end position="343"/>
    </location>
</feature>
<dbReference type="AlphaFoldDB" id="A0A671EP73"/>
<dbReference type="FunCoup" id="A0A671EP73">
    <property type="interactions" value="981"/>
</dbReference>
<dbReference type="GeneTree" id="ENSGT00510000046908"/>
<keyword evidence="12" id="KW-0395">Inflammatory response</keyword>
<dbReference type="Proteomes" id="UP000472240">
    <property type="component" value="Chromosome 5"/>
</dbReference>
<dbReference type="FunFam" id="1.20.5.990:FF:000005">
    <property type="entry name" value="TNFAIP3 interacting protein 2"/>
    <property type="match status" value="1"/>
</dbReference>
<name>A0A671EP73_RHIFE</name>
<dbReference type="PANTHER" id="PTHR31882">
    <property type="entry name" value="TNFAIP3-INTERACTING PROTEIN COILED COIL FAMILY MEMBER"/>
    <property type="match status" value="1"/>
</dbReference>
<evidence type="ECO:0000256" key="13">
    <source>
        <dbReference type="ARBA" id="ARBA00055998"/>
    </source>
</evidence>
<accession>A0A671EP73</accession>
<protein>
    <recommendedName>
        <fullName evidence="15">TNFAIP3-interacting protein 2</fullName>
    </recommendedName>
    <alternativeName>
        <fullName evidence="16">A20-binding inhibitor of NF-kappa-B activation 2</fullName>
    </alternativeName>
</protein>
<dbReference type="GO" id="GO:0070498">
    <property type="term" value="P:interleukin-1-mediated signaling pathway"/>
    <property type="evidence" value="ECO:0007669"/>
    <property type="project" value="Ensembl"/>
</dbReference>
<evidence type="ECO:0000256" key="17">
    <source>
        <dbReference type="SAM" id="Coils"/>
    </source>
</evidence>
<gene>
    <name evidence="20" type="primary">TNIP2</name>
</gene>
<dbReference type="GO" id="GO:0043032">
    <property type="term" value="P:positive regulation of macrophage activation"/>
    <property type="evidence" value="ECO:0007669"/>
    <property type="project" value="Ensembl"/>
</dbReference>
<evidence type="ECO:0000256" key="9">
    <source>
        <dbReference type="ARBA" id="ARBA00023015"/>
    </source>
</evidence>
<keyword evidence="4" id="KW-0053">Apoptosis</keyword>
<keyword evidence="7" id="KW-0862">Zinc</keyword>
<feature type="region of interest" description="Disordered" evidence="18">
    <location>
        <begin position="105"/>
        <end position="124"/>
    </location>
</feature>